<sequence length="277" mass="31341">MSRSFYVDSLIVKDAPTTAVSKSDCVPNHSLGMPLPVGHRHPTSTARLPQVSQSLPCYPRHPQDMLSFCCPLCVHTPHPVVPESVASVPGMVPSFTTSCPTTRPMVDYPFHRSQISVLTTTTKSIKRPKDRVTSPGLQEQRKPKASPAGVSSSTEDLSSKRIRTAFTSTQLLELEREFNSNMYLSRLRRIEIATYLNLSEKQVKIWFQNRRVKFKKEGHDETNEKCRCLRTCAPKLDKRRLNKHSEDSETTHTHDCDVTEEDLDCELSEDSELNIDT</sequence>
<dbReference type="InterPro" id="IPR042191">
    <property type="entry name" value="GSH1/2"/>
</dbReference>
<dbReference type="OMA" id="LCIHTPH"/>
<dbReference type="FunFam" id="1.10.10.60:FF:000395">
    <property type="entry name" value="GS homeobox 2"/>
    <property type="match status" value="1"/>
</dbReference>
<reference evidence="8" key="1">
    <citation type="submission" date="2022-08" db="UniProtKB">
        <authorList>
            <consortium name="EnsemblMetazoa"/>
        </authorList>
    </citation>
    <scope>IDENTIFICATION</scope>
    <source>
        <strain evidence="8">05x7-T-G4-1.051#20</strain>
    </source>
</reference>
<feature type="domain" description="Homeobox" evidence="7">
    <location>
        <begin position="157"/>
        <end position="217"/>
    </location>
</feature>
<feature type="region of interest" description="Disordered" evidence="6">
    <location>
        <begin position="122"/>
        <end position="158"/>
    </location>
</feature>
<evidence type="ECO:0000256" key="2">
    <source>
        <dbReference type="ARBA" id="ARBA00023155"/>
    </source>
</evidence>
<protein>
    <recommendedName>
        <fullName evidence="7">Homeobox domain-containing protein</fullName>
    </recommendedName>
</protein>
<keyword evidence="1 4" id="KW-0238">DNA-binding</keyword>
<evidence type="ECO:0000259" key="7">
    <source>
        <dbReference type="PROSITE" id="PS50071"/>
    </source>
</evidence>
<evidence type="ECO:0000313" key="9">
    <source>
        <dbReference type="Proteomes" id="UP000005408"/>
    </source>
</evidence>
<feature type="DNA-binding region" description="Homeobox" evidence="4">
    <location>
        <begin position="159"/>
        <end position="218"/>
    </location>
</feature>
<dbReference type="Gene3D" id="1.10.10.60">
    <property type="entry name" value="Homeodomain-like"/>
    <property type="match status" value="1"/>
</dbReference>
<evidence type="ECO:0000256" key="6">
    <source>
        <dbReference type="SAM" id="MobiDB-lite"/>
    </source>
</evidence>
<keyword evidence="2 4" id="KW-0371">Homeobox</keyword>
<dbReference type="PANTHER" id="PTHR47421:SF2">
    <property type="entry name" value="GS HOMEOBOX 1"/>
    <property type="match status" value="1"/>
</dbReference>
<dbReference type="OrthoDB" id="6159439at2759"/>
<dbReference type="InterPro" id="IPR020479">
    <property type="entry name" value="HD_metazoa"/>
</dbReference>
<evidence type="ECO:0000256" key="4">
    <source>
        <dbReference type="PROSITE-ProRule" id="PRU00108"/>
    </source>
</evidence>
<dbReference type="PROSITE" id="PS00027">
    <property type="entry name" value="HOMEOBOX_1"/>
    <property type="match status" value="1"/>
</dbReference>
<dbReference type="PRINTS" id="PR00024">
    <property type="entry name" value="HOMEOBOX"/>
</dbReference>
<dbReference type="EnsemblMetazoa" id="G26048.1">
    <property type="protein sequence ID" value="G26048.1:cds"/>
    <property type="gene ID" value="G26048"/>
</dbReference>
<organism evidence="8 9">
    <name type="scientific">Magallana gigas</name>
    <name type="common">Pacific oyster</name>
    <name type="synonym">Crassostrea gigas</name>
    <dbReference type="NCBI Taxonomy" id="29159"/>
    <lineage>
        <taxon>Eukaryota</taxon>
        <taxon>Metazoa</taxon>
        <taxon>Spiralia</taxon>
        <taxon>Lophotrochozoa</taxon>
        <taxon>Mollusca</taxon>
        <taxon>Bivalvia</taxon>
        <taxon>Autobranchia</taxon>
        <taxon>Pteriomorphia</taxon>
        <taxon>Ostreida</taxon>
        <taxon>Ostreoidea</taxon>
        <taxon>Ostreidae</taxon>
        <taxon>Magallana</taxon>
    </lineage>
</organism>
<dbReference type="GO" id="GO:0000981">
    <property type="term" value="F:DNA-binding transcription factor activity, RNA polymerase II-specific"/>
    <property type="evidence" value="ECO:0007669"/>
    <property type="project" value="InterPro"/>
</dbReference>
<dbReference type="InterPro" id="IPR001356">
    <property type="entry name" value="HD"/>
</dbReference>
<comment type="subcellular location">
    <subcellularLocation>
        <location evidence="4 5">Nucleus</location>
    </subcellularLocation>
</comment>
<evidence type="ECO:0000256" key="1">
    <source>
        <dbReference type="ARBA" id="ARBA00023125"/>
    </source>
</evidence>
<proteinExistence type="predicted"/>
<dbReference type="GO" id="GO:1990837">
    <property type="term" value="F:sequence-specific double-stranded DNA binding"/>
    <property type="evidence" value="ECO:0007669"/>
    <property type="project" value="TreeGrafter"/>
</dbReference>
<dbReference type="Proteomes" id="UP000005408">
    <property type="component" value="Unassembled WGS sequence"/>
</dbReference>
<dbReference type="GO" id="GO:0005634">
    <property type="term" value="C:nucleus"/>
    <property type="evidence" value="ECO:0007669"/>
    <property type="project" value="UniProtKB-SubCell"/>
</dbReference>
<evidence type="ECO:0000313" key="8">
    <source>
        <dbReference type="EnsemblMetazoa" id="G26048.1:cds"/>
    </source>
</evidence>
<name>A0A8W8L000_MAGGI</name>
<evidence type="ECO:0000256" key="3">
    <source>
        <dbReference type="ARBA" id="ARBA00023242"/>
    </source>
</evidence>
<accession>A0A8W8L000</accession>
<dbReference type="PANTHER" id="PTHR47421">
    <property type="entry name" value="GS HOMEOBOX 2"/>
    <property type="match status" value="1"/>
</dbReference>
<dbReference type="CDD" id="cd00086">
    <property type="entry name" value="homeodomain"/>
    <property type="match status" value="1"/>
</dbReference>
<dbReference type="SMART" id="SM00389">
    <property type="entry name" value="HOX"/>
    <property type="match status" value="1"/>
</dbReference>
<dbReference type="AlphaFoldDB" id="A0A8W8L000"/>
<dbReference type="Pfam" id="PF00046">
    <property type="entry name" value="Homeodomain"/>
    <property type="match status" value="1"/>
</dbReference>
<keyword evidence="3 4" id="KW-0539">Nucleus</keyword>
<dbReference type="InterPro" id="IPR017970">
    <property type="entry name" value="Homeobox_CS"/>
</dbReference>
<dbReference type="InterPro" id="IPR009057">
    <property type="entry name" value="Homeodomain-like_sf"/>
</dbReference>
<dbReference type="PROSITE" id="PS50071">
    <property type="entry name" value="HOMEOBOX_2"/>
    <property type="match status" value="1"/>
</dbReference>
<evidence type="ECO:0000256" key="5">
    <source>
        <dbReference type="RuleBase" id="RU000682"/>
    </source>
</evidence>
<keyword evidence="9" id="KW-1185">Reference proteome</keyword>
<dbReference type="SUPFAM" id="SSF46689">
    <property type="entry name" value="Homeodomain-like"/>
    <property type="match status" value="1"/>
</dbReference>